<reference evidence="1" key="1">
    <citation type="submission" date="2018-11" db="EMBL/GenBank/DDBJ databases">
        <authorList>
            <person name="Grassa J C."/>
        </authorList>
    </citation>
    <scope>NUCLEOTIDE SEQUENCE [LARGE SCALE GENOMIC DNA]</scope>
</reference>
<evidence type="ECO:0000313" key="2">
    <source>
        <dbReference type="Proteomes" id="UP000596661"/>
    </source>
</evidence>
<dbReference type="EMBL" id="UZAU01000198">
    <property type="status" value="NOT_ANNOTATED_CDS"/>
    <property type="molecule type" value="Genomic_DNA"/>
</dbReference>
<reference evidence="1" key="2">
    <citation type="submission" date="2021-03" db="UniProtKB">
        <authorList>
            <consortium name="EnsemblPlants"/>
        </authorList>
    </citation>
    <scope>IDENTIFICATION</scope>
</reference>
<keyword evidence="2" id="KW-1185">Reference proteome</keyword>
<dbReference type="Gramene" id="novel_model_558_5bda875f">
    <property type="protein sequence ID" value="cds.novel_model_558_5bda875f"/>
    <property type="gene ID" value="novel_gene_395_5bda875f"/>
</dbReference>
<protein>
    <submittedName>
        <fullName evidence="1">Uncharacterized protein</fullName>
    </submittedName>
</protein>
<proteinExistence type="predicted"/>
<organism evidence="1 2">
    <name type="scientific">Cannabis sativa</name>
    <name type="common">Hemp</name>
    <name type="synonym">Marijuana</name>
    <dbReference type="NCBI Taxonomy" id="3483"/>
    <lineage>
        <taxon>Eukaryota</taxon>
        <taxon>Viridiplantae</taxon>
        <taxon>Streptophyta</taxon>
        <taxon>Embryophyta</taxon>
        <taxon>Tracheophyta</taxon>
        <taxon>Spermatophyta</taxon>
        <taxon>Magnoliopsida</taxon>
        <taxon>eudicotyledons</taxon>
        <taxon>Gunneridae</taxon>
        <taxon>Pentapetalae</taxon>
        <taxon>rosids</taxon>
        <taxon>fabids</taxon>
        <taxon>Rosales</taxon>
        <taxon>Cannabaceae</taxon>
        <taxon>Cannabis</taxon>
    </lineage>
</organism>
<sequence>MTTTTMINSTPFPTVRLMTFSTTLILPPHRLLLHPHPLPPAVYLPISTVRPPSLDTPPSLRLMGLANLRKVLSPHNWRKGELGLEPLRLGGSSSAIRPMT</sequence>
<accession>A0A803R697</accession>
<dbReference type="AlphaFoldDB" id="A0A803R697"/>
<name>A0A803R697_CANSA</name>
<dbReference type="Proteomes" id="UP000596661">
    <property type="component" value="Chromosome 2"/>
</dbReference>
<dbReference type="EnsemblPlants" id="novel_model_558_5bda875f">
    <property type="protein sequence ID" value="cds.novel_model_558_5bda875f"/>
    <property type="gene ID" value="novel_gene_395_5bda875f"/>
</dbReference>
<evidence type="ECO:0000313" key="1">
    <source>
        <dbReference type="EnsemblPlants" id="cds.novel_model_558_5bda875f"/>
    </source>
</evidence>